<evidence type="ECO:0000256" key="5">
    <source>
        <dbReference type="ARBA" id="ARBA00022801"/>
    </source>
</evidence>
<keyword evidence="3 6" id="KW-0540">Nuclease</keyword>
<evidence type="ECO:0000313" key="7">
    <source>
        <dbReference type="EMBL" id="MBX0321466.1"/>
    </source>
</evidence>
<dbReference type="InterPro" id="IPR023539">
    <property type="entry name" value="RNase_P_comp-3_arc"/>
</dbReference>
<comment type="caution">
    <text evidence="7">The sequence shown here is derived from an EMBL/GenBank/DDBJ whole genome shotgun (WGS) entry which is preliminary data.</text>
</comment>
<dbReference type="Pfam" id="PF01876">
    <property type="entry name" value="RNase_P_p30"/>
    <property type="match status" value="1"/>
</dbReference>
<keyword evidence="1 6" id="KW-0963">Cytoplasm</keyword>
<dbReference type="GO" id="GO:0001682">
    <property type="term" value="P:tRNA 5'-leader removal"/>
    <property type="evidence" value="ECO:0007669"/>
    <property type="project" value="UniProtKB-UniRule"/>
</dbReference>
<keyword evidence="4 6" id="KW-0255">Endonuclease</keyword>
<keyword evidence="8" id="KW-1185">Reference proteome</keyword>
<comment type="subunit">
    <text evidence="6">Consists of a catalytic RNA component and at least 4-5 protein subunits.</text>
</comment>
<keyword evidence="5 6" id="KW-0378">Hydrolase</keyword>
<comment type="catalytic activity">
    <reaction evidence="6">
        <text>Endonucleolytic cleavage of RNA, removing 5'-extranucleotides from tRNA precursor.</text>
        <dbReference type="EC" id="3.1.26.5"/>
    </reaction>
</comment>
<dbReference type="GO" id="GO:0004526">
    <property type="term" value="F:ribonuclease P activity"/>
    <property type="evidence" value="ECO:0007669"/>
    <property type="project" value="UniProtKB-UniRule"/>
</dbReference>
<evidence type="ECO:0000256" key="1">
    <source>
        <dbReference type="ARBA" id="ARBA00022490"/>
    </source>
</evidence>
<name>A0AAW4PL41_9EURY</name>
<dbReference type="InterPro" id="IPR002738">
    <property type="entry name" value="RNase_P_p30"/>
</dbReference>
<accession>A0AAW4PL41</accession>
<dbReference type="Proteomes" id="UP001430377">
    <property type="component" value="Unassembled WGS sequence"/>
</dbReference>
<dbReference type="SUPFAM" id="SSF89550">
    <property type="entry name" value="PHP domain-like"/>
    <property type="match status" value="1"/>
</dbReference>
<comment type="similarity">
    <text evidence="6">Belongs to the eukaryotic/archaeal RNase P protein component 3 family.</text>
</comment>
<dbReference type="GO" id="GO:0030677">
    <property type="term" value="C:ribonuclease P complex"/>
    <property type="evidence" value="ECO:0007669"/>
    <property type="project" value="UniProtKB-UniRule"/>
</dbReference>
<dbReference type="HAMAP" id="MF_00756">
    <property type="entry name" value="RNase_P_3"/>
    <property type="match status" value="1"/>
</dbReference>
<evidence type="ECO:0000313" key="8">
    <source>
        <dbReference type="Proteomes" id="UP001430377"/>
    </source>
</evidence>
<dbReference type="RefSeq" id="WP_220616488.1">
    <property type="nucleotide sequence ID" value="NZ_RKLR01000001.1"/>
</dbReference>
<evidence type="ECO:0000256" key="3">
    <source>
        <dbReference type="ARBA" id="ARBA00022722"/>
    </source>
</evidence>
<evidence type="ECO:0000256" key="4">
    <source>
        <dbReference type="ARBA" id="ARBA00022759"/>
    </source>
</evidence>
<comment type="subcellular location">
    <subcellularLocation>
        <location evidence="6">Cytoplasm</location>
    </subcellularLocation>
</comment>
<keyword evidence="2 6" id="KW-0819">tRNA processing</keyword>
<evidence type="ECO:0000256" key="2">
    <source>
        <dbReference type="ARBA" id="ARBA00022694"/>
    </source>
</evidence>
<proteinExistence type="inferred from homology"/>
<evidence type="ECO:0000256" key="6">
    <source>
        <dbReference type="HAMAP-Rule" id="MF_00756"/>
    </source>
</evidence>
<comment type="function">
    <text evidence="6">Part of ribonuclease P, a protein complex that generates mature tRNA molecules by cleaving their 5'-ends.</text>
</comment>
<organism evidence="7 8">
    <name type="scientific">Haloarcula rubra</name>
    <dbReference type="NCBI Taxonomy" id="2487747"/>
    <lineage>
        <taxon>Archaea</taxon>
        <taxon>Methanobacteriati</taxon>
        <taxon>Methanobacteriota</taxon>
        <taxon>Stenosarchaea group</taxon>
        <taxon>Halobacteria</taxon>
        <taxon>Halobacteriales</taxon>
        <taxon>Haloarculaceae</taxon>
        <taxon>Haloarcula</taxon>
    </lineage>
</organism>
<dbReference type="EMBL" id="RKLR01000001">
    <property type="protein sequence ID" value="MBX0321466.1"/>
    <property type="molecule type" value="Genomic_DNA"/>
</dbReference>
<dbReference type="EC" id="3.1.26.5" evidence="6"/>
<dbReference type="InterPro" id="IPR016195">
    <property type="entry name" value="Pol/histidinol_Pase-like"/>
</dbReference>
<dbReference type="AlphaFoldDB" id="A0AAW4PL41"/>
<dbReference type="GO" id="GO:0005737">
    <property type="term" value="C:cytoplasm"/>
    <property type="evidence" value="ECO:0007669"/>
    <property type="project" value="UniProtKB-SubCell"/>
</dbReference>
<reference evidence="7 8" key="1">
    <citation type="submission" date="2021-06" db="EMBL/GenBank/DDBJ databases">
        <title>Halomicroarcula sp. a new haloarchaeum isolated from saline soil.</title>
        <authorList>
            <person name="Duran-Viseras A."/>
            <person name="Sanchez-Porro C."/>
            <person name="Ventosa A."/>
        </authorList>
    </citation>
    <scope>NUCLEOTIDE SEQUENCE [LARGE SCALE GENOMIC DNA]</scope>
    <source>
        <strain evidence="7 8">F13</strain>
    </source>
</reference>
<sequence>MYEAVHAHPDGDSTVARQALTAADYGFDGVVVRNHGDEPADYDAEAVAEAYGIDVVEGVEVRADTPSQASGLVGNHRSKHTVVVVHGGDRAINRFAVENPAVDVLAHPMRGDGDFNHVLANAAADNGVRVEFSLRQVLGDSGGSRVRALGDLRKLRELVADADAPYVVSADPRSHLELRAPRELVALGEAIGFTGDQMREGLEAWSRLAERNRRVTDDSFVEPGVRLDEDDG</sequence>
<gene>
    <name evidence="6" type="primary">rnp3</name>
    <name evidence="7" type="ORF">EGH21_00345</name>
</gene>
<protein>
    <recommendedName>
        <fullName evidence="6">Ribonuclease P protein component 3</fullName>
        <shortName evidence="6">RNase P component 3</shortName>
        <ecNumber evidence="6">3.1.26.5</ecNumber>
    </recommendedName>
    <alternativeName>
        <fullName evidence="6">Rpp30</fullName>
    </alternativeName>
</protein>
<dbReference type="Gene3D" id="3.20.20.140">
    <property type="entry name" value="Metal-dependent hydrolases"/>
    <property type="match status" value="1"/>
</dbReference>